<dbReference type="CDD" id="cd12531">
    <property type="entry name" value="RRM3_MEI2_like"/>
    <property type="match status" value="1"/>
</dbReference>
<dbReference type="InterPro" id="IPR034454">
    <property type="entry name" value="MEI2-like_RRM3"/>
</dbReference>
<evidence type="ECO:0000259" key="2">
    <source>
        <dbReference type="Pfam" id="PF04059"/>
    </source>
</evidence>
<feature type="domain" description="Mei2-like C-terminal RNA recognition motif" evidence="2">
    <location>
        <begin position="468"/>
        <end position="564"/>
    </location>
</feature>
<dbReference type="Proteomes" id="UP001054889">
    <property type="component" value="Unassembled WGS sequence"/>
</dbReference>
<gene>
    <name evidence="3" type="primary">ga10882</name>
    <name evidence="3" type="ORF">PR202_ga10882</name>
</gene>
<dbReference type="EMBL" id="BQKI01000005">
    <property type="protein sequence ID" value="GJM94252.1"/>
    <property type="molecule type" value="Genomic_DNA"/>
</dbReference>
<reference evidence="3" key="2">
    <citation type="submission" date="2021-12" db="EMBL/GenBank/DDBJ databases">
        <title>Resequencing data analysis of finger millet.</title>
        <authorList>
            <person name="Hatakeyama M."/>
            <person name="Aluri S."/>
            <person name="Balachadran M.T."/>
            <person name="Sivarajan S.R."/>
            <person name="Poveda L."/>
            <person name="Shimizu-Inatsugi R."/>
            <person name="Schlapbach R."/>
            <person name="Sreeman S.M."/>
            <person name="Shimizu K.K."/>
        </authorList>
    </citation>
    <scope>NUCLEOTIDE SEQUENCE</scope>
</reference>
<dbReference type="SUPFAM" id="SSF54928">
    <property type="entry name" value="RNA-binding domain, RBD"/>
    <property type="match status" value="2"/>
</dbReference>
<dbReference type="InterPro" id="IPR007201">
    <property type="entry name" value="Mei2-like_Rrm_C"/>
</dbReference>
<dbReference type="InterPro" id="IPR012677">
    <property type="entry name" value="Nucleotide-bd_a/b_plait_sf"/>
</dbReference>
<sequence>MSAAFLEPTAANQRVHDYGNGSSASSFSEMFSSKLRLIASGAPGQSVDAKSSSWSADEPLGSMREVEAQTIGDLLPDDDDLISGVMDGFEHTQACLTMMMLMKIYSALEEQYGDIQTLHTSCKNHGFVTVLYYDIRAAQNAMRALHNKALGQMNLDVHFSIPEEKGANVDPNNGVLAISISDSSISNDDLLQILSVYGDVKEIWKASACCNKKLVEFFDVRAAEVALTDLNKGDISCQKIKVEHSFYGGARSCLTEHCSREWNQDAVTHQLKNSSPGTIAFGFTGVGSCPLHGHDYTWNTLNGGFLQRPSAPVLWSNFQHPMHMHGYSAVPPHMLNTCAHPMDHHLGSAPNNVGGFASMHTFHSRSHESVRLSGSPQQYPSDLSALGPTRGNYRETMFSPVSAGFPSPQQFFHATNGRNPMLRVSTSYDATNDRIRSRRHDGNVVQSEENKKQFELDIDRIAKGEDLRTTLMIKNIPNKYNCKLLLAVIDENHQGTYDFIYLPIDFKNKCNVGYAFINMIDPQHIIPFYKTFNGKKWEKFNSEKVASLAYARIQGRSALISHFQNSSLMNEEKWCRPILFHKDGPNAGDQVHFAILFVQHSTCVNNYDDDDPWDELFKCVTHLILRLGPSFDFAQLIGRYNMDVKLPGLSTGACIIC</sequence>
<evidence type="ECO:0000256" key="1">
    <source>
        <dbReference type="ARBA" id="ARBA00022884"/>
    </source>
</evidence>
<dbReference type="Pfam" id="PF04059">
    <property type="entry name" value="RRM_2"/>
    <property type="match status" value="1"/>
</dbReference>
<keyword evidence="4" id="KW-1185">Reference proteome</keyword>
<evidence type="ECO:0000313" key="3">
    <source>
        <dbReference type="EMBL" id="GJM94252.1"/>
    </source>
</evidence>
<name>A0AAV5C7P2_ELECO</name>
<evidence type="ECO:0000313" key="4">
    <source>
        <dbReference type="Proteomes" id="UP001054889"/>
    </source>
</evidence>
<dbReference type="InterPro" id="IPR035979">
    <property type="entry name" value="RBD_domain_sf"/>
</dbReference>
<dbReference type="GO" id="GO:0003723">
    <property type="term" value="F:RNA binding"/>
    <property type="evidence" value="ECO:0007669"/>
    <property type="project" value="UniProtKB-KW"/>
</dbReference>
<reference evidence="3" key="1">
    <citation type="journal article" date="2018" name="DNA Res.">
        <title>Multiple hybrid de novo genome assembly of finger millet, an orphan allotetraploid crop.</title>
        <authorList>
            <person name="Hatakeyama M."/>
            <person name="Aluri S."/>
            <person name="Balachadran M.T."/>
            <person name="Sivarajan S.R."/>
            <person name="Patrignani A."/>
            <person name="Gruter S."/>
            <person name="Poveda L."/>
            <person name="Shimizu-Inatsugi R."/>
            <person name="Baeten J."/>
            <person name="Francoijs K.J."/>
            <person name="Nataraja K.N."/>
            <person name="Reddy Y.A.N."/>
            <person name="Phadnis S."/>
            <person name="Ravikumar R.L."/>
            <person name="Schlapbach R."/>
            <person name="Sreeman S.M."/>
            <person name="Shimizu K.K."/>
        </authorList>
    </citation>
    <scope>NUCLEOTIDE SEQUENCE</scope>
</reference>
<proteinExistence type="predicted"/>
<dbReference type="AlphaFoldDB" id="A0AAV5C7P2"/>
<accession>A0AAV5C7P2</accession>
<comment type="caution">
    <text evidence="3">The sequence shown here is derived from an EMBL/GenBank/DDBJ whole genome shotgun (WGS) entry which is preliminary data.</text>
</comment>
<protein>
    <recommendedName>
        <fullName evidence="2">Mei2-like C-terminal RNA recognition motif domain-containing protein</fullName>
    </recommendedName>
</protein>
<dbReference type="PANTHER" id="PTHR23189">
    <property type="entry name" value="RNA RECOGNITION MOTIF-CONTAINING"/>
    <property type="match status" value="1"/>
</dbReference>
<dbReference type="Gene3D" id="3.30.70.330">
    <property type="match status" value="2"/>
</dbReference>
<organism evidence="3 4">
    <name type="scientific">Eleusine coracana subsp. coracana</name>
    <dbReference type="NCBI Taxonomy" id="191504"/>
    <lineage>
        <taxon>Eukaryota</taxon>
        <taxon>Viridiplantae</taxon>
        <taxon>Streptophyta</taxon>
        <taxon>Embryophyta</taxon>
        <taxon>Tracheophyta</taxon>
        <taxon>Spermatophyta</taxon>
        <taxon>Magnoliopsida</taxon>
        <taxon>Liliopsida</taxon>
        <taxon>Poales</taxon>
        <taxon>Poaceae</taxon>
        <taxon>PACMAD clade</taxon>
        <taxon>Chloridoideae</taxon>
        <taxon>Cynodonteae</taxon>
        <taxon>Eleusininae</taxon>
        <taxon>Eleusine</taxon>
    </lineage>
</organism>
<keyword evidence="1" id="KW-0694">RNA-binding</keyword>